<name>A0A0K8RD08_IXORI</name>
<feature type="chain" id="PRO_5005516941" evidence="6">
    <location>
        <begin position="20"/>
        <end position="126"/>
    </location>
</feature>
<organism evidence="7">
    <name type="scientific">Ixodes ricinus</name>
    <name type="common">Common tick</name>
    <name type="synonym">Acarus ricinus</name>
    <dbReference type="NCBI Taxonomy" id="34613"/>
    <lineage>
        <taxon>Eukaryota</taxon>
        <taxon>Metazoa</taxon>
        <taxon>Ecdysozoa</taxon>
        <taxon>Arthropoda</taxon>
        <taxon>Chelicerata</taxon>
        <taxon>Arachnida</taxon>
        <taxon>Acari</taxon>
        <taxon>Parasitiformes</taxon>
        <taxon>Ixodida</taxon>
        <taxon>Ixodoidea</taxon>
        <taxon>Ixodidae</taxon>
        <taxon>Ixodinae</taxon>
        <taxon>Ixodes</taxon>
    </lineage>
</organism>
<evidence type="ECO:0000256" key="2">
    <source>
        <dbReference type="ARBA" id="ARBA00022525"/>
    </source>
</evidence>
<comment type="subcellular location">
    <subcellularLocation>
        <location evidence="1">Secreted</location>
    </subcellularLocation>
</comment>
<comment type="similarity">
    <text evidence="5">Belongs to the salp15 family.</text>
</comment>
<keyword evidence="4" id="KW-0325">Glycoprotein</keyword>
<evidence type="ECO:0000256" key="6">
    <source>
        <dbReference type="SAM" id="SignalP"/>
    </source>
</evidence>
<dbReference type="GO" id="GO:0005576">
    <property type="term" value="C:extracellular region"/>
    <property type="evidence" value="ECO:0007669"/>
    <property type="project" value="UniProtKB-SubCell"/>
</dbReference>
<evidence type="ECO:0000256" key="1">
    <source>
        <dbReference type="ARBA" id="ARBA00004613"/>
    </source>
</evidence>
<evidence type="ECO:0000256" key="3">
    <source>
        <dbReference type="ARBA" id="ARBA00022729"/>
    </source>
</evidence>
<evidence type="ECO:0000256" key="5">
    <source>
        <dbReference type="ARBA" id="ARBA00034321"/>
    </source>
</evidence>
<keyword evidence="2" id="KW-0964">Secreted</keyword>
<dbReference type="EMBL" id="GADI01005439">
    <property type="protein sequence ID" value="JAA68369.1"/>
    <property type="molecule type" value="mRNA"/>
</dbReference>
<dbReference type="InterPro" id="IPR021971">
    <property type="entry name" value="Salp15"/>
</dbReference>
<keyword evidence="3 6" id="KW-0732">Signal</keyword>
<sequence>MSIFMIIMGLATFLHDSESLCQNWYLDETLSHMSEECKKVLESQFQKQCAKIGGEFKKFEVCRIQCLVTNGKFVSNKYVMLKNDLPCGPYGEKCSFGVCYGPCDVQFFDQVKPRSEDIYTSKTDFF</sequence>
<dbReference type="AlphaFoldDB" id="A0A0K8RD08"/>
<proteinExistence type="evidence at transcript level"/>
<reference evidence="7" key="1">
    <citation type="submission" date="2012-12" db="EMBL/GenBank/DDBJ databases">
        <title>Identification and characterization of a phenylalanine ammonia-lyase gene family in Isatis indigotica Fort.</title>
        <authorList>
            <person name="Liu Q."/>
            <person name="Chen J."/>
            <person name="Zhou X."/>
            <person name="Di P."/>
            <person name="Xiao Y."/>
            <person name="Xuan H."/>
            <person name="Zhang L."/>
            <person name="Chen W."/>
        </authorList>
    </citation>
    <scope>NUCLEOTIDE SEQUENCE</scope>
    <source>
        <tissue evidence="7">Salivary gland</tissue>
    </source>
</reference>
<feature type="signal peptide" evidence="6">
    <location>
        <begin position="1"/>
        <end position="19"/>
    </location>
</feature>
<accession>A0A0K8RD08</accession>
<evidence type="ECO:0000313" key="7">
    <source>
        <dbReference type="EMBL" id="JAA68369.1"/>
    </source>
</evidence>
<dbReference type="Pfam" id="PF12115">
    <property type="entry name" value="Salp15"/>
    <property type="match status" value="1"/>
</dbReference>
<protein>
    <submittedName>
        <fullName evidence="7">Putative ixostatin</fullName>
    </submittedName>
</protein>
<evidence type="ECO:0000256" key="4">
    <source>
        <dbReference type="ARBA" id="ARBA00023180"/>
    </source>
</evidence>